<dbReference type="EMBL" id="SIJK02000060">
    <property type="protein sequence ID" value="MBP1468235.1"/>
    <property type="molecule type" value="Genomic_DNA"/>
</dbReference>
<dbReference type="EMBL" id="SIJK02000111">
    <property type="protein sequence ID" value="MBP1468901.1"/>
    <property type="molecule type" value="Genomic_DNA"/>
</dbReference>
<evidence type="ECO:0000313" key="3">
    <source>
        <dbReference type="EMBL" id="MBP1468901.1"/>
    </source>
</evidence>
<proteinExistence type="predicted"/>
<evidence type="ECO:0000313" key="4">
    <source>
        <dbReference type="Proteomes" id="UP001193081"/>
    </source>
</evidence>
<sequence>MGNISRENQTTPPHKPPVVAEQWVFGPGLPAAGLRLDRTAYRRQERTLRRIALGASQRITQARLETLLREGQPNEGGKNNHTRPEV</sequence>
<dbReference type="Proteomes" id="UP001193081">
    <property type="component" value="Unassembled WGS sequence"/>
</dbReference>
<comment type="caution">
    <text evidence="2">The sequence shown here is derived from an EMBL/GenBank/DDBJ whole genome shotgun (WGS) entry which is preliminary data.</text>
</comment>
<name>A0ABS4DFM4_9CHLR</name>
<gene>
    <name evidence="2" type="ORF">EYB53_021165</name>
    <name evidence="3" type="ORF">EYB53_024545</name>
</gene>
<feature type="compositionally biased region" description="Polar residues" evidence="1">
    <location>
        <begin position="1"/>
        <end position="12"/>
    </location>
</feature>
<dbReference type="RefSeq" id="WP_135480787.1">
    <property type="nucleotide sequence ID" value="NZ_SIJK02000060.1"/>
</dbReference>
<evidence type="ECO:0000313" key="2">
    <source>
        <dbReference type="EMBL" id="MBP1468235.1"/>
    </source>
</evidence>
<keyword evidence="4" id="KW-1185">Reference proteome</keyword>
<protein>
    <submittedName>
        <fullName evidence="2">Uncharacterized protein</fullName>
    </submittedName>
</protein>
<evidence type="ECO:0000256" key="1">
    <source>
        <dbReference type="SAM" id="MobiDB-lite"/>
    </source>
</evidence>
<reference evidence="2 4" key="1">
    <citation type="submission" date="2021-03" db="EMBL/GenBank/DDBJ databases">
        <authorList>
            <person name="Grouzdev D.S."/>
        </authorList>
    </citation>
    <scope>NUCLEOTIDE SEQUENCE [LARGE SCALE GENOMIC DNA]</scope>
    <source>
        <strain evidence="2 4">M50-1</strain>
    </source>
</reference>
<feature type="region of interest" description="Disordered" evidence="1">
    <location>
        <begin position="1"/>
        <end position="20"/>
    </location>
</feature>
<accession>A0ABS4DFM4</accession>
<organism evidence="2 4">
    <name type="scientific">Candidatus Chloroploca mongolica</name>
    <dbReference type="NCBI Taxonomy" id="2528176"/>
    <lineage>
        <taxon>Bacteria</taxon>
        <taxon>Bacillati</taxon>
        <taxon>Chloroflexota</taxon>
        <taxon>Chloroflexia</taxon>
        <taxon>Chloroflexales</taxon>
        <taxon>Chloroflexineae</taxon>
        <taxon>Oscillochloridaceae</taxon>
        <taxon>Candidatus Chloroploca</taxon>
    </lineage>
</organism>